<dbReference type="RefSeq" id="WP_278318059.1">
    <property type="nucleotide sequence ID" value="NZ_CP121464.1"/>
</dbReference>
<dbReference type="Proteomes" id="UP001219584">
    <property type="component" value="Chromosome"/>
</dbReference>
<gene>
    <name evidence="1" type="ORF">P9875_08055</name>
</gene>
<evidence type="ECO:0000313" key="1">
    <source>
        <dbReference type="EMBL" id="WFR81109.1"/>
    </source>
</evidence>
<reference evidence="1 2" key="1">
    <citation type="submission" date="2023-04" db="EMBL/GenBank/DDBJ databases">
        <title>Nanopore sequencing of Janthinobacterium from water.</title>
        <authorList>
            <person name="Ciuchcinski K."/>
            <person name="Rokowska A."/>
            <person name="Dziewit L."/>
        </authorList>
    </citation>
    <scope>NUCLEOTIDE SEQUENCE [LARGE SCALE GENOMIC DNA]</scope>
    <source>
        <strain evidence="1 2">DEMB2</strain>
    </source>
</reference>
<sequence>MSVSILDMDKELKIAVGRIVLLEAALGTLIKHQFSKEQIGELVTHLEIENARLLQIGLPNLDGSILKSLKTNL</sequence>
<name>A0ABY8I849_9BURK</name>
<proteinExistence type="predicted"/>
<dbReference type="EMBL" id="CP121464">
    <property type="protein sequence ID" value="WFR81109.1"/>
    <property type="molecule type" value="Genomic_DNA"/>
</dbReference>
<keyword evidence="2" id="KW-1185">Reference proteome</keyword>
<protein>
    <submittedName>
        <fullName evidence="1">Uncharacterized protein</fullName>
    </submittedName>
</protein>
<organism evidence="1 2">
    <name type="scientific">Janthinobacterium rivuli</name>
    <dbReference type="NCBI Taxonomy" id="2751478"/>
    <lineage>
        <taxon>Bacteria</taxon>
        <taxon>Pseudomonadati</taxon>
        <taxon>Pseudomonadota</taxon>
        <taxon>Betaproteobacteria</taxon>
        <taxon>Burkholderiales</taxon>
        <taxon>Oxalobacteraceae</taxon>
        <taxon>Janthinobacterium</taxon>
    </lineage>
</organism>
<evidence type="ECO:0000313" key="2">
    <source>
        <dbReference type="Proteomes" id="UP001219584"/>
    </source>
</evidence>
<accession>A0ABY8I849</accession>